<dbReference type="GO" id="GO:0000221">
    <property type="term" value="C:vacuolar proton-transporting V-type ATPase, V1 domain"/>
    <property type="evidence" value="ECO:0007669"/>
    <property type="project" value="EnsemblFungi"/>
</dbReference>
<dbReference type="Gene3D" id="6.10.250.1620">
    <property type="match status" value="1"/>
</dbReference>
<dbReference type="Pfam" id="PF01991">
    <property type="entry name" value="vATP-synt_E"/>
    <property type="match status" value="1"/>
</dbReference>
<keyword evidence="3" id="KW-0406">Ion transport</keyword>
<dbReference type="HAMAP" id="MF_00311">
    <property type="entry name" value="ATP_synth_E_arch"/>
    <property type="match status" value="1"/>
</dbReference>
<dbReference type="InterPro" id="IPR002842">
    <property type="entry name" value="ATPase_V1_Esu"/>
</dbReference>
<dbReference type="Proteomes" id="UP000001744">
    <property type="component" value="Unassembled WGS sequence"/>
</dbReference>
<dbReference type="AlphaFoldDB" id="B6JV12"/>
<dbReference type="GO" id="GO:0000329">
    <property type="term" value="C:fungal-type vacuole membrane"/>
    <property type="evidence" value="ECO:0007669"/>
    <property type="project" value="EnsemblFungi"/>
</dbReference>
<dbReference type="VEuPathDB" id="FungiDB:SJAG_00212"/>
<proteinExistence type="inferred from homology"/>
<protein>
    <submittedName>
        <fullName evidence="4">V-type ATPase V1 subunit E</fullName>
    </submittedName>
</protein>
<dbReference type="PANTHER" id="PTHR45715">
    <property type="entry name" value="ATPASE H+-TRANSPORTING V1 SUBUNIT E1A-RELATED"/>
    <property type="match status" value="1"/>
</dbReference>
<reference evidence="4 6" key="1">
    <citation type="journal article" date="2011" name="Science">
        <title>Comparative functional genomics of the fission yeasts.</title>
        <authorList>
            <person name="Rhind N."/>
            <person name="Chen Z."/>
            <person name="Yassour M."/>
            <person name="Thompson D.A."/>
            <person name="Haas B.J."/>
            <person name="Habib N."/>
            <person name="Wapinski I."/>
            <person name="Roy S."/>
            <person name="Lin M.F."/>
            <person name="Heiman D.I."/>
            <person name="Young S.K."/>
            <person name="Furuya K."/>
            <person name="Guo Y."/>
            <person name="Pidoux A."/>
            <person name="Chen H.M."/>
            <person name="Robbertse B."/>
            <person name="Goldberg J.M."/>
            <person name="Aoki K."/>
            <person name="Bayne E.H."/>
            <person name="Berlin A.M."/>
            <person name="Desjardins C.A."/>
            <person name="Dobbs E."/>
            <person name="Dukaj L."/>
            <person name="Fan L."/>
            <person name="FitzGerald M.G."/>
            <person name="French C."/>
            <person name="Gujja S."/>
            <person name="Hansen K."/>
            <person name="Keifenheim D."/>
            <person name="Levin J.Z."/>
            <person name="Mosher R.A."/>
            <person name="Mueller C.A."/>
            <person name="Pfiffner J."/>
            <person name="Priest M."/>
            <person name="Russ C."/>
            <person name="Smialowska A."/>
            <person name="Swoboda P."/>
            <person name="Sykes S.M."/>
            <person name="Vaughn M."/>
            <person name="Vengrova S."/>
            <person name="Yoder R."/>
            <person name="Zeng Q."/>
            <person name="Allshire R."/>
            <person name="Baulcombe D."/>
            <person name="Birren B.W."/>
            <person name="Brown W."/>
            <person name="Ekwall K."/>
            <person name="Kellis M."/>
            <person name="Leatherwood J."/>
            <person name="Levin H."/>
            <person name="Margalit H."/>
            <person name="Martienssen R."/>
            <person name="Nieduszynski C.A."/>
            <person name="Spatafora J.W."/>
            <person name="Friedman N."/>
            <person name="Dalgaard J.Z."/>
            <person name="Baumann P."/>
            <person name="Niki H."/>
            <person name="Regev A."/>
            <person name="Nusbaum C."/>
        </authorList>
    </citation>
    <scope>NUCLEOTIDE SEQUENCE [LARGE SCALE GENOMIC DNA]</scope>
    <source>
        <strain evidence="6">yFS275 / FY16936</strain>
    </source>
</reference>
<dbReference type="EMBL" id="KE651166">
    <property type="protein sequence ID" value="EEB05213.1"/>
    <property type="molecule type" value="Genomic_DNA"/>
</dbReference>
<organism evidence="4 6">
    <name type="scientific">Schizosaccharomyces japonicus (strain yFS275 / FY16936)</name>
    <name type="common">Fission yeast</name>
    <dbReference type="NCBI Taxonomy" id="402676"/>
    <lineage>
        <taxon>Eukaryota</taxon>
        <taxon>Fungi</taxon>
        <taxon>Dikarya</taxon>
        <taxon>Ascomycota</taxon>
        <taxon>Taphrinomycotina</taxon>
        <taxon>Schizosaccharomycetes</taxon>
        <taxon>Schizosaccharomycetales</taxon>
        <taxon>Schizosaccharomycetaceae</taxon>
        <taxon>Schizosaccharomyces</taxon>
    </lineage>
</organism>
<dbReference type="OrthoDB" id="10263003at2759"/>
<evidence type="ECO:0000313" key="5">
    <source>
        <dbReference type="JaponicusDB" id="SJAG_00212"/>
    </source>
</evidence>
<gene>
    <name evidence="5" type="primary">vma4</name>
    <name evidence="4" type="ORF">SJAG_00212</name>
</gene>
<dbReference type="InterPro" id="IPR038495">
    <property type="entry name" value="ATPase_E_C"/>
</dbReference>
<sequence>MSLSNEQVQAEMRKMISFIKQEALEKAKEIHTLSEEEFQLEKEKIVRQQCSAIDEEFDGKMKRAAMSQRIARSNVLNKSRLEILNTRESVMDDIMNTVCKKLEGIEKIEDKYVAFLRDLIVQSMLSLNEKIGIVCGRKVDLPLIEKALPEAVELYEKASGLTGVQLAVDEEEPLDDDCLGGVVVLGFQGKIRSVNTIKARLELIKEQALPQIREILFGKNPHRTFLD</sequence>
<name>B6JV12_SCHJY</name>
<dbReference type="STRING" id="402676.B6JV12"/>
<evidence type="ECO:0000313" key="6">
    <source>
        <dbReference type="Proteomes" id="UP000001744"/>
    </source>
</evidence>
<dbReference type="RefSeq" id="XP_002171506.1">
    <property type="nucleotide sequence ID" value="XM_002171470.2"/>
</dbReference>
<keyword evidence="6" id="KW-1185">Reference proteome</keyword>
<evidence type="ECO:0000256" key="3">
    <source>
        <dbReference type="ARBA" id="ARBA00023065"/>
    </source>
</evidence>
<keyword evidence="2" id="KW-0813">Transport</keyword>
<evidence type="ECO:0000256" key="1">
    <source>
        <dbReference type="ARBA" id="ARBA00005901"/>
    </source>
</evidence>
<dbReference type="GeneID" id="7047799"/>
<evidence type="ECO:0000256" key="2">
    <source>
        <dbReference type="ARBA" id="ARBA00022448"/>
    </source>
</evidence>
<accession>B6JV12</accession>
<dbReference type="OMA" id="QHMMAFI"/>
<dbReference type="Gene3D" id="3.30.2320.30">
    <property type="entry name" value="ATP synthase, E subunit, C-terminal"/>
    <property type="match status" value="1"/>
</dbReference>
<dbReference type="eggNOG" id="KOG1664">
    <property type="taxonomic scope" value="Eukaryota"/>
</dbReference>
<comment type="similarity">
    <text evidence="1">Belongs to the V-ATPase E subunit family.</text>
</comment>
<dbReference type="GO" id="GO:0046961">
    <property type="term" value="F:proton-transporting ATPase activity, rotational mechanism"/>
    <property type="evidence" value="ECO:0000318"/>
    <property type="project" value="GO_Central"/>
</dbReference>
<dbReference type="HOGENOM" id="CLU_073641_0_0_1"/>
<dbReference type="GO" id="GO:0045121">
    <property type="term" value="C:membrane raft"/>
    <property type="evidence" value="ECO:0007669"/>
    <property type="project" value="EnsemblFungi"/>
</dbReference>
<evidence type="ECO:0000313" key="4">
    <source>
        <dbReference type="EMBL" id="EEB05213.1"/>
    </source>
</evidence>
<dbReference type="JaponicusDB" id="SJAG_00212">
    <property type="gene designation" value="vma4"/>
</dbReference>
<dbReference type="SUPFAM" id="SSF160527">
    <property type="entry name" value="V-type ATPase subunit E-like"/>
    <property type="match status" value="1"/>
</dbReference>